<dbReference type="Proteomes" id="UP000254794">
    <property type="component" value="Unassembled WGS sequence"/>
</dbReference>
<reference evidence="2 3" key="1">
    <citation type="submission" date="2018-06" db="EMBL/GenBank/DDBJ databases">
        <authorList>
            <consortium name="Pathogen Informatics"/>
            <person name="Doyle S."/>
        </authorList>
    </citation>
    <scope>NUCLEOTIDE SEQUENCE [LARGE SCALE GENOMIC DNA]</scope>
    <source>
        <strain evidence="2 3">NCTC13316</strain>
    </source>
</reference>
<proteinExistence type="predicted"/>
<keyword evidence="1" id="KW-0472">Membrane</keyword>
<gene>
    <name evidence="2" type="ORF">NCTC13316_00056</name>
</gene>
<name>A0A378JGP1_9GAMM</name>
<organism evidence="2 3">
    <name type="scientific">Legionella busanensis</name>
    <dbReference type="NCBI Taxonomy" id="190655"/>
    <lineage>
        <taxon>Bacteria</taxon>
        <taxon>Pseudomonadati</taxon>
        <taxon>Pseudomonadota</taxon>
        <taxon>Gammaproteobacteria</taxon>
        <taxon>Legionellales</taxon>
        <taxon>Legionellaceae</taxon>
        <taxon>Legionella</taxon>
    </lineage>
</organism>
<evidence type="ECO:0008006" key="4">
    <source>
        <dbReference type="Google" id="ProtNLM"/>
    </source>
</evidence>
<sequence length="241" mass="26662">MYKMPKNFNNLLEGDKTSRKIHFFLQKKSFGIGEQTQSDRWSAIKKVKLTLFYDIADKAMIENTTQYGIFHSGLEWTILDEELNQLKIIPQKSVIIDVTLLIKKSPDTPWAVKFMSYPSVEATSAFLVLGGLLALTAALITLIPPVGAAVAVSSASIALAGGILLTIGLTLALIARHCQNKVDNAPLKEEVDLIVEQSGTLDSRRSVSQQAKEALMPQFFSVKKDKSEIDEEFPTNIYSNN</sequence>
<dbReference type="OrthoDB" id="5654081at2"/>
<evidence type="ECO:0000313" key="2">
    <source>
        <dbReference type="EMBL" id="STX49991.1"/>
    </source>
</evidence>
<keyword evidence="1" id="KW-1133">Transmembrane helix</keyword>
<feature type="transmembrane region" description="Helical" evidence="1">
    <location>
        <begin position="149"/>
        <end position="174"/>
    </location>
</feature>
<protein>
    <recommendedName>
        <fullName evidence="4">Transmembrane protein</fullName>
    </recommendedName>
</protein>
<dbReference type="RefSeq" id="WP_115329468.1">
    <property type="nucleotide sequence ID" value="NZ_UGOD01000001.1"/>
</dbReference>
<feature type="transmembrane region" description="Helical" evidence="1">
    <location>
        <begin position="123"/>
        <end position="143"/>
    </location>
</feature>
<keyword evidence="3" id="KW-1185">Reference proteome</keyword>
<evidence type="ECO:0000313" key="3">
    <source>
        <dbReference type="Proteomes" id="UP000254794"/>
    </source>
</evidence>
<keyword evidence="1" id="KW-0812">Transmembrane</keyword>
<evidence type="ECO:0000256" key="1">
    <source>
        <dbReference type="SAM" id="Phobius"/>
    </source>
</evidence>
<dbReference type="EMBL" id="UGOD01000001">
    <property type="protein sequence ID" value="STX49991.1"/>
    <property type="molecule type" value="Genomic_DNA"/>
</dbReference>
<accession>A0A378JGP1</accession>
<dbReference type="AlphaFoldDB" id="A0A378JGP1"/>